<dbReference type="Pfam" id="PF02602">
    <property type="entry name" value="HEM4"/>
    <property type="match status" value="1"/>
</dbReference>
<evidence type="ECO:0000259" key="10">
    <source>
        <dbReference type="Pfam" id="PF02602"/>
    </source>
</evidence>
<dbReference type="STRING" id="44576.SAMN05421881_103910"/>
<dbReference type="Proteomes" id="UP000198640">
    <property type="component" value="Unassembled WGS sequence"/>
</dbReference>
<comment type="pathway">
    <text evidence="1 9">Porphyrin-containing compound metabolism; protoporphyrin-IX biosynthesis; coproporphyrinogen-III from 5-aminolevulinate: step 3/4.</text>
</comment>
<evidence type="ECO:0000256" key="7">
    <source>
        <dbReference type="ARBA" id="ARBA00040167"/>
    </source>
</evidence>
<dbReference type="EC" id="4.2.1.75" evidence="3 9"/>
<comment type="function">
    <text evidence="6 9">Catalyzes cyclization of the linear tetrapyrrole, hydroxymethylbilane, to the macrocyclic uroporphyrinogen III.</text>
</comment>
<evidence type="ECO:0000256" key="2">
    <source>
        <dbReference type="ARBA" id="ARBA00008133"/>
    </source>
</evidence>
<keyword evidence="5 9" id="KW-0627">Porphyrin biosynthesis</keyword>
<comment type="catalytic activity">
    <reaction evidence="8 9">
        <text>hydroxymethylbilane = uroporphyrinogen III + H2O</text>
        <dbReference type="Rhea" id="RHEA:18965"/>
        <dbReference type="ChEBI" id="CHEBI:15377"/>
        <dbReference type="ChEBI" id="CHEBI:57308"/>
        <dbReference type="ChEBI" id="CHEBI:57845"/>
        <dbReference type="EC" id="4.2.1.75"/>
    </reaction>
</comment>
<evidence type="ECO:0000256" key="1">
    <source>
        <dbReference type="ARBA" id="ARBA00004772"/>
    </source>
</evidence>
<dbReference type="GO" id="GO:0006780">
    <property type="term" value="P:uroporphyrinogen III biosynthetic process"/>
    <property type="evidence" value="ECO:0007669"/>
    <property type="project" value="UniProtKB-UniRule"/>
</dbReference>
<dbReference type="InterPro" id="IPR039793">
    <property type="entry name" value="UROS/Hem4"/>
</dbReference>
<organism evidence="11 12">
    <name type="scientific">Nitrosomonas halophila</name>
    <dbReference type="NCBI Taxonomy" id="44576"/>
    <lineage>
        <taxon>Bacteria</taxon>
        <taxon>Pseudomonadati</taxon>
        <taxon>Pseudomonadota</taxon>
        <taxon>Betaproteobacteria</taxon>
        <taxon>Nitrosomonadales</taxon>
        <taxon>Nitrosomonadaceae</taxon>
        <taxon>Nitrosomonas</taxon>
    </lineage>
</organism>
<dbReference type="EMBL" id="FNOY01000039">
    <property type="protein sequence ID" value="SDY49493.1"/>
    <property type="molecule type" value="Genomic_DNA"/>
</dbReference>
<evidence type="ECO:0000256" key="8">
    <source>
        <dbReference type="ARBA" id="ARBA00048617"/>
    </source>
</evidence>
<evidence type="ECO:0000313" key="11">
    <source>
        <dbReference type="EMBL" id="SDY49493.1"/>
    </source>
</evidence>
<reference evidence="11 12" key="1">
    <citation type="submission" date="2016-10" db="EMBL/GenBank/DDBJ databases">
        <authorList>
            <person name="de Groot N.N."/>
        </authorList>
    </citation>
    <scope>NUCLEOTIDE SEQUENCE [LARGE SCALE GENOMIC DNA]</scope>
    <source>
        <strain evidence="11 12">Nm1</strain>
    </source>
</reference>
<dbReference type="Gene3D" id="3.40.50.10090">
    <property type="match status" value="2"/>
</dbReference>
<name>A0A1H3KBL0_9PROT</name>
<evidence type="ECO:0000256" key="4">
    <source>
        <dbReference type="ARBA" id="ARBA00023239"/>
    </source>
</evidence>
<dbReference type="InterPro" id="IPR036108">
    <property type="entry name" value="4pyrrol_syn_uPrphyn_synt_sf"/>
</dbReference>
<keyword evidence="12" id="KW-1185">Reference proteome</keyword>
<sequence length="264" mass="29185">MFDNRRLTGIGVLITRPAHQAGTLAARVKELGGLPWLFPVLEISDVENKQPLLDLLSRLDNFDWAIFVSPNAVEKVLPLIQAQRTWPGHLNVATVGMGSARLLKQYGISNIAVPDDGTDSEALLRMPQSQQMQGKRVVIFRGNDGRKLLGDTLRQRGAEVEYAACYRRTKPDTDPGQLLKCWHANKIHAVIVTSSEGLDNLIDIIGETGQQLLRSTVLFTAHDRIVQKAQALGIVKVYRTSVGDEGTVQGLLDYFNDIQAHEVT</sequence>
<evidence type="ECO:0000256" key="5">
    <source>
        <dbReference type="ARBA" id="ARBA00023244"/>
    </source>
</evidence>
<protein>
    <recommendedName>
        <fullName evidence="7 9">Uroporphyrinogen-III synthase</fullName>
        <ecNumber evidence="3 9">4.2.1.75</ecNumber>
    </recommendedName>
</protein>
<dbReference type="PANTHER" id="PTHR38042:SF1">
    <property type="entry name" value="UROPORPHYRINOGEN-III SYNTHASE, CHLOROPLASTIC"/>
    <property type="match status" value="1"/>
</dbReference>
<dbReference type="AlphaFoldDB" id="A0A1H3KBL0"/>
<keyword evidence="4 9" id="KW-0456">Lyase</keyword>
<evidence type="ECO:0000256" key="3">
    <source>
        <dbReference type="ARBA" id="ARBA00013109"/>
    </source>
</evidence>
<dbReference type="RefSeq" id="WP_090414613.1">
    <property type="nucleotide sequence ID" value="NZ_FNOY01000039.1"/>
</dbReference>
<dbReference type="UniPathway" id="UPA00251">
    <property type="reaction ID" value="UER00320"/>
</dbReference>
<evidence type="ECO:0000313" key="12">
    <source>
        <dbReference type="Proteomes" id="UP000198640"/>
    </source>
</evidence>
<evidence type="ECO:0000256" key="9">
    <source>
        <dbReference type="RuleBase" id="RU366031"/>
    </source>
</evidence>
<dbReference type="OrthoDB" id="9787650at2"/>
<comment type="similarity">
    <text evidence="2 9">Belongs to the uroporphyrinogen-III synthase family.</text>
</comment>
<dbReference type="InterPro" id="IPR003754">
    <property type="entry name" value="4pyrrol_synth_uPrphyn_synth"/>
</dbReference>
<proteinExistence type="inferred from homology"/>
<evidence type="ECO:0000256" key="6">
    <source>
        <dbReference type="ARBA" id="ARBA00037589"/>
    </source>
</evidence>
<dbReference type="GO" id="GO:0006782">
    <property type="term" value="P:protoporphyrinogen IX biosynthetic process"/>
    <property type="evidence" value="ECO:0007669"/>
    <property type="project" value="UniProtKB-UniRule"/>
</dbReference>
<dbReference type="SUPFAM" id="SSF69618">
    <property type="entry name" value="HemD-like"/>
    <property type="match status" value="1"/>
</dbReference>
<feature type="domain" description="Tetrapyrrole biosynthesis uroporphyrinogen III synthase" evidence="10">
    <location>
        <begin position="24"/>
        <end position="237"/>
    </location>
</feature>
<dbReference type="GO" id="GO:0004852">
    <property type="term" value="F:uroporphyrinogen-III synthase activity"/>
    <property type="evidence" value="ECO:0007669"/>
    <property type="project" value="UniProtKB-UniRule"/>
</dbReference>
<dbReference type="PANTHER" id="PTHR38042">
    <property type="entry name" value="UROPORPHYRINOGEN-III SYNTHASE, CHLOROPLASTIC"/>
    <property type="match status" value="1"/>
</dbReference>
<accession>A0A1H3KBL0</accession>
<dbReference type="CDD" id="cd06578">
    <property type="entry name" value="HemD"/>
    <property type="match status" value="1"/>
</dbReference>
<gene>
    <name evidence="11" type="ORF">SAMN05421881_103910</name>
</gene>